<keyword evidence="1" id="KW-1133">Transmembrane helix</keyword>
<dbReference type="EMBL" id="LNQB01000040">
    <property type="protein sequence ID" value="OAP50273.1"/>
    <property type="molecule type" value="Genomic_DNA"/>
</dbReference>
<evidence type="ECO:0000256" key="1">
    <source>
        <dbReference type="SAM" id="Phobius"/>
    </source>
</evidence>
<feature type="transmembrane region" description="Helical" evidence="1">
    <location>
        <begin position="44"/>
        <end position="66"/>
    </location>
</feature>
<keyword evidence="3" id="KW-1185">Reference proteome</keyword>
<evidence type="ECO:0000313" key="2">
    <source>
        <dbReference type="EMBL" id="OAP50273.1"/>
    </source>
</evidence>
<proteinExistence type="predicted"/>
<organism evidence="2 3">
    <name type="scientific">Sinorhizobium saheli</name>
    <dbReference type="NCBI Taxonomy" id="36856"/>
    <lineage>
        <taxon>Bacteria</taxon>
        <taxon>Pseudomonadati</taxon>
        <taxon>Pseudomonadota</taxon>
        <taxon>Alphaproteobacteria</taxon>
        <taxon>Hyphomicrobiales</taxon>
        <taxon>Rhizobiaceae</taxon>
        <taxon>Sinorhizobium/Ensifer group</taxon>
        <taxon>Sinorhizobium</taxon>
    </lineage>
</organism>
<dbReference type="Proteomes" id="UP000078507">
    <property type="component" value="Unassembled WGS sequence"/>
</dbReference>
<gene>
    <name evidence="2" type="ORF">ATB98_05480</name>
</gene>
<reference evidence="2 3" key="1">
    <citation type="submission" date="2015-11" db="EMBL/GenBank/DDBJ databases">
        <title>Ensifer anhuiense sp. nov., an effective nitrogen fixation bacterium with Glycine soja.</title>
        <authorList>
            <person name="Yan H."/>
            <person name="Chen W."/>
        </authorList>
    </citation>
    <scope>NUCLEOTIDE SEQUENCE [LARGE SCALE GENOMIC DNA]</scope>
    <source>
        <strain evidence="2 3">LMG 7837</strain>
    </source>
</reference>
<accession>A0A178YTT3</accession>
<dbReference type="STRING" id="36856.ATB98_05480"/>
<protein>
    <submittedName>
        <fullName evidence="2">Uncharacterized protein</fullName>
    </submittedName>
</protein>
<dbReference type="RefSeq" id="WP_066868165.1">
    <property type="nucleotide sequence ID" value="NZ_LNQB01000040.1"/>
</dbReference>
<evidence type="ECO:0000313" key="3">
    <source>
        <dbReference type="Proteomes" id="UP000078507"/>
    </source>
</evidence>
<dbReference type="OrthoDB" id="8233878at2"/>
<sequence>MIARLIDRGLPSSGLYASPAAWLISTQLNYMLPGVTCSTGLPLVLEAGLALALVSAFSGFLSWRAWRALAGPKPFGQDEDRPHGFVALLGTAAAVLFTLVILLHASANLFLTGCER</sequence>
<keyword evidence="1" id="KW-0812">Transmembrane</keyword>
<feature type="transmembrane region" description="Helical" evidence="1">
    <location>
        <begin position="86"/>
        <end position="111"/>
    </location>
</feature>
<keyword evidence="1" id="KW-0472">Membrane</keyword>
<dbReference type="AlphaFoldDB" id="A0A178YTT3"/>
<name>A0A178YTT3_SINSA</name>
<comment type="caution">
    <text evidence="2">The sequence shown here is derived from an EMBL/GenBank/DDBJ whole genome shotgun (WGS) entry which is preliminary data.</text>
</comment>